<evidence type="ECO:0000313" key="5">
    <source>
        <dbReference type="EMBL" id="KJV89384.1"/>
    </source>
</evidence>
<evidence type="ECO:0000256" key="2">
    <source>
        <dbReference type="ARBA" id="ARBA00038494"/>
    </source>
</evidence>
<dbReference type="EMBL" id="LAOI01000001">
    <property type="protein sequence ID" value="KJV89384.1"/>
    <property type="molecule type" value="Genomic_DNA"/>
</dbReference>
<dbReference type="RefSeq" id="WP_011477195.1">
    <property type="nucleotide sequence ID" value="NZ_LAOI01000001.1"/>
</dbReference>
<dbReference type="SUPFAM" id="SSF53448">
    <property type="entry name" value="Nucleotide-diphospho-sugar transferases"/>
    <property type="match status" value="1"/>
</dbReference>
<protein>
    <submittedName>
        <fullName evidence="5">Glycosyl transferase 2 family protein</fullName>
    </submittedName>
</protein>
<keyword evidence="5" id="KW-0808">Transferase</keyword>
<reference evidence="5 6" key="1">
    <citation type="submission" date="2015-02" db="EMBL/GenBank/DDBJ databases">
        <title>Genome Sequencing of Rickettsiales.</title>
        <authorList>
            <person name="Daugherty S.C."/>
            <person name="Su Q."/>
            <person name="Abolude K."/>
            <person name="Beier-Sexton M."/>
            <person name="Carlyon J.A."/>
            <person name="Carter R."/>
            <person name="Day N.P."/>
            <person name="Dumler S.J."/>
            <person name="Dyachenko V."/>
            <person name="Godinez A."/>
            <person name="Kurtti T.J."/>
            <person name="Lichay M."/>
            <person name="Mullins K.E."/>
            <person name="Ott S."/>
            <person name="Pappas-Brown V."/>
            <person name="Paris D.H."/>
            <person name="Patel P."/>
            <person name="Richards A.L."/>
            <person name="Sadzewicz L."/>
            <person name="Sears K."/>
            <person name="Seidman D."/>
            <person name="Sengamalay N."/>
            <person name="Stenos J."/>
            <person name="Tallon L.J."/>
            <person name="Vincent G."/>
            <person name="Fraser C.M."/>
            <person name="Munderloh U."/>
            <person name="Dunning-Hotopp J.C."/>
        </authorList>
    </citation>
    <scope>NUCLEOTIDE SEQUENCE [LARGE SCALE GENOMIC DNA]</scope>
    <source>
        <strain evidence="5 6">RML An4</strain>
    </source>
</reference>
<organism evidence="5 6">
    <name type="scientific">Rickettsia bellii str. RML An4</name>
    <dbReference type="NCBI Taxonomy" id="1359193"/>
    <lineage>
        <taxon>Bacteria</taxon>
        <taxon>Pseudomonadati</taxon>
        <taxon>Pseudomonadota</taxon>
        <taxon>Alphaproteobacteria</taxon>
        <taxon>Rickettsiales</taxon>
        <taxon>Rickettsiaceae</taxon>
        <taxon>Rickettsieae</taxon>
        <taxon>Rickettsia</taxon>
        <taxon>belli group</taxon>
    </lineage>
</organism>
<sequence length="294" mass="33901">MSELLTKKISAFIITKNEAARIERAINSVKNIADEVIVVDSESTDKTVIIAESLGAKVVVKPWLGYVGQKSFAETICKNDWILNIDADEELSKELQDEIEYIFASQNQDRYLAYQIKLLIMHRNDTRPRIFAPYNKCTRLYNKKFASFANTINSTTHDSVVFNKDVDFANKIYTLNEAAYHYSGTSIEQLVAKANFYSGEQAKDLIKQGKKPSNIRIATEMIWWFFKAFFIRRYFVFGFDGFVDSMIFAFARFLRLAKLRELSLQCNPATRSQDLKTQFVIQDPVDKPRDDNIV</sequence>
<dbReference type="SMR" id="A0A0F3QD73"/>
<dbReference type="AlphaFoldDB" id="A0A0F3QD73"/>
<keyword evidence="3" id="KW-1133">Transmembrane helix</keyword>
<comment type="similarity">
    <text evidence="2">Belongs to the glycosyltransferase 2 family. WaaE/KdtX subfamily.</text>
</comment>
<dbReference type="Proteomes" id="UP000033661">
    <property type="component" value="Unassembled WGS sequence"/>
</dbReference>
<keyword evidence="6" id="KW-1185">Reference proteome</keyword>
<keyword evidence="3" id="KW-0472">Membrane</keyword>
<dbReference type="InterPro" id="IPR029044">
    <property type="entry name" value="Nucleotide-diphossugar_trans"/>
</dbReference>
<evidence type="ECO:0000259" key="4">
    <source>
        <dbReference type="Pfam" id="PF00535"/>
    </source>
</evidence>
<dbReference type="PATRIC" id="fig|1359193.3.peg.343"/>
<dbReference type="GO" id="GO:0016757">
    <property type="term" value="F:glycosyltransferase activity"/>
    <property type="evidence" value="ECO:0007669"/>
    <property type="project" value="UniProtKB-KW"/>
</dbReference>
<dbReference type="CDD" id="cd02511">
    <property type="entry name" value="Beta4Glucosyltransferase"/>
    <property type="match status" value="1"/>
</dbReference>
<keyword evidence="3" id="KW-0812">Transmembrane</keyword>
<dbReference type="PANTHER" id="PTHR43630:SF2">
    <property type="entry name" value="GLYCOSYLTRANSFERASE"/>
    <property type="match status" value="1"/>
</dbReference>
<gene>
    <name evidence="5" type="ORF">RBEAN4_0361</name>
</gene>
<evidence type="ECO:0000313" key="6">
    <source>
        <dbReference type="Proteomes" id="UP000033661"/>
    </source>
</evidence>
<feature type="domain" description="Glycosyltransferase 2-like" evidence="4">
    <location>
        <begin position="10"/>
        <end position="153"/>
    </location>
</feature>
<evidence type="ECO:0000256" key="1">
    <source>
        <dbReference type="ARBA" id="ARBA00022676"/>
    </source>
</evidence>
<dbReference type="Gene3D" id="3.90.550.10">
    <property type="entry name" value="Spore Coat Polysaccharide Biosynthesis Protein SpsA, Chain A"/>
    <property type="match status" value="1"/>
</dbReference>
<dbReference type="InterPro" id="IPR001173">
    <property type="entry name" value="Glyco_trans_2-like"/>
</dbReference>
<accession>A0A0F3QD73</accession>
<dbReference type="PANTHER" id="PTHR43630">
    <property type="entry name" value="POLY-BETA-1,6-N-ACETYL-D-GLUCOSAMINE SYNTHASE"/>
    <property type="match status" value="1"/>
</dbReference>
<evidence type="ECO:0000256" key="3">
    <source>
        <dbReference type="SAM" id="Phobius"/>
    </source>
</evidence>
<comment type="caution">
    <text evidence="5">The sequence shown here is derived from an EMBL/GenBank/DDBJ whole genome shotgun (WGS) entry which is preliminary data.</text>
</comment>
<name>A0A0F3QD73_RICBE</name>
<feature type="transmembrane region" description="Helical" evidence="3">
    <location>
        <begin position="234"/>
        <end position="254"/>
    </location>
</feature>
<keyword evidence="1" id="KW-0328">Glycosyltransferase</keyword>
<proteinExistence type="inferred from homology"/>
<dbReference type="Pfam" id="PF00535">
    <property type="entry name" value="Glycos_transf_2"/>
    <property type="match status" value="1"/>
</dbReference>